<keyword evidence="2" id="KW-1185">Reference proteome</keyword>
<reference evidence="1 2" key="1">
    <citation type="submission" date="2021-06" db="EMBL/GenBank/DDBJ databases">
        <authorList>
            <person name="Kallberg Y."/>
            <person name="Tangrot J."/>
            <person name="Rosling A."/>
        </authorList>
    </citation>
    <scope>NUCLEOTIDE SEQUENCE [LARGE SCALE GENOMIC DNA]</scope>
    <source>
        <strain evidence="1 2">120-4 pot B 10/14</strain>
    </source>
</reference>
<sequence>MPFANIRISRGSKILYGWFIHPIPYEMSVKEFFQKLTEEISVPNLDFEQVKSIEISKSANSTEATPTSSDCNIIELTNIFGTNIHYRLKEQIIFHNYQNGLDILMQTARQNNKLYIPNFAHPEKPNRKQLLRLDIVNWIKSHNSGWSTQT</sequence>
<feature type="non-terminal residue" evidence="1">
    <location>
        <position position="150"/>
    </location>
</feature>
<dbReference type="Proteomes" id="UP000789901">
    <property type="component" value="Unassembled WGS sequence"/>
</dbReference>
<accession>A0ABN7XMN4</accession>
<gene>
    <name evidence="1" type="ORF">GMARGA_LOCUS45328</name>
</gene>
<name>A0ABN7XMN4_GIGMA</name>
<evidence type="ECO:0000313" key="1">
    <source>
        <dbReference type="EMBL" id="CAG8856507.1"/>
    </source>
</evidence>
<dbReference type="EMBL" id="CAJVQB010160788">
    <property type="protein sequence ID" value="CAG8856507.1"/>
    <property type="molecule type" value="Genomic_DNA"/>
</dbReference>
<protein>
    <submittedName>
        <fullName evidence="1">8279_t:CDS:1</fullName>
    </submittedName>
</protein>
<comment type="caution">
    <text evidence="1">The sequence shown here is derived from an EMBL/GenBank/DDBJ whole genome shotgun (WGS) entry which is preliminary data.</text>
</comment>
<organism evidence="1 2">
    <name type="scientific">Gigaspora margarita</name>
    <dbReference type="NCBI Taxonomy" id="4874"/>
    <lineage>
        <taxon>Eukaryota</taxon>
        <taxon>Fungi</taxon>
        <taxon>Fungi incertae sedis</taxon>
        <taxon>Mucoromycota</taxon>
        <taxon>Glomeromycotina</taxon>
        <taxon>Glomeromycetes</taxon>
        <taxon>Diversisporales</taxon>
        <taxon>Gigasporaceae</taxon>
        <taxon>Gigaspora</taxon>
    </lineage>
</organism>
<evidence type="ECO:0000313" key="2">
    <source>
        <dbReference type="Proteomes" id="UP000789901"/>
    </source>
</evidence>
<proteinExistence type="predicted"/>